<dbReference type="Pfam" id="PF10496">
    <property type="entry name" value="Syntaxin-18_N"/>
    <property type="match status" value="1"/>
</dbReference>
<protein>
    <recommendedName>
        <fullName evidence="1">SNARE-complex protein Syntaxin-18 N-terminal domain-containing protein</fullName>
    </recommendedName>
</protein>
<keyword evidence="3" id="KW-1185">Reference proteome</keyword>
<evidence type="ECO:0000313" key="2">
    <source>
        <dbReference type="EMBL" id="KAK8578917.1"/>
    </source>
</evidence>
<organism evidence="2 3">
    <name type="scientific">Hibiscus sabdariffa</name>
    <name type="common">roselle</name>
    <dbReference type="NCBI Taxonomy" id="183260"/>
    <lineage>
        <taxon>Eukaryota</taxon>
        <taxon>Viridiplantae</taxon>
        <taxon>Streptophyta</taxon>
        <taxon>Embryophyta</taxon>
        <taxon>Tracheophyta</taxon>
        <taxon>Spermatophyta</taxon>
        <taxon>Magnoliopsida</taxon>
        <taxon>eudicotyledons</taxon>
        <taxon>Gunneridae</taxon>
        <taxon>Pentapetalae</taxon>
        <taxon>rosids</taxon>
        <taxon>malvids</taxon>
        <taxon>Malvales</taxon>
        <taxon>Malvaceae</taxon>
        <taxon>Malvoideae</taxon>
        <taxon>Hibiscus</taxon>
    </lineage>
</organism>
<feature type="domain" description="SNARE-complex protein Syntaxin-18 N-terminal" evidence="1">
    <location>
        <begin position="5"/>
        <end position="69"/>
    </location>
</feature>
<proteinExistence type="predicted"/>
<accession>A0ABR2FDG7</accession>
<evidence type="ECO:0000259" key="1">
    <source>
        <dbReference type="Pfam" id="PF10496"/>
    </source>
</evidence>
<sequence length="139" mass="16434">MSRFRDRTKDFKDSVRQSAISSGFNEAKLAAVMASFIFHKPRQTTPFTKSALKTMENIEALDQFLSKHRYGARKTRMWMHKSFDFSSDENEKQHWTLKKISRQHQFVTGNKCNLTFWNYRCMGDHSDEPVTVDKCDLRE</sequence>
<evidence type="ECO:0000313" key="3">
    <source>
        <dbReference type="Proteomes" id="UP001472677"/>
    </source>
</evidence>
<gene>
    <name evidence="2" type="ORF">V6N12_069260</name>
</gene>
<dbReference type="Proteomes" id="UP001472677">
    <property type="component" value="Unassembled WGS sequence"/>
</dbReference>
<dbReference type="InterPro" id="IPR019529">
    <property type="entry name" value="Syntaxin-18_N"/>
</dbReference>
<comment type="caution">
    <text evidence="2">The sequence shown here is derived from an EMBL/GenBank/DDBJ whole genome shotgun (WGS) entry which is preliminary data.</text>
</comment>
<dbReference type="EMBL" id="JBBPBM010000006">
    <property type="protein sequence ID" value="KAK8578917.1"/>
    <property type="molecule type" value="Genomic_DNA"/>
</dbReference>
<reference evidence="2 3" key="1">
    <citation type="journal article" date="2024" name="G3 (Bethesda)">
        <title>Genome assembly of Hibiscus sabdariffa L. provides insights into metabolisms of medicinal natural products.</title>
        <authorList>
            <person name="Kim T."/>
        </authorList>
    </citation>
    <scope>NUCLEOTIDE SEQUENCE [LARGE SCALE GENOMIC DNA]</scope>
    <source>
        <strain evidence="2">TK-2024</strain>
        <tissue evidence="2">Old leaves</tissue>
    </source>
</reference>
<name>A0ABR2FDG7_9ROSI</name>